<accession>A0ABY6CRD1</accession>
<dbReference type="EMBL" id="CP106679">
    <property type="protein sequence ID" value="UXP33067.1"/>
    <property type="molecule type" value="Genomic_DNA"/>
</dbReference>
<dbReference type="Proteomes" id="UP001065174">
    <property type="component" value="Chromosome"/>
</dbReference>
<dbReference type="Pfam" id="PF10604">
    <property type="entry name" value="Polyketide_cyc2"/>
    <property type="match status" value="1"/>
</dbReference>
<dbReference type="InterPro" id="IPR019587">
    <property type="entry name" value="Polyketide_cyclase/dehydratase"/>
</dbReference>
<protein>
    <submittedName>
        <fullName evidence="1">SRPBCC domain-containing protein</fullName>
    </submittedName>
</protein>
<dbReference type="CDD" id="cd07822">
    <property type="entry name" value="SRPBCC_4"/>
    <property type="match status" value="1"/>
</dbReference>
<keyword evidence="2" id="KW-1185">Reference proteome</keyword>
<reference evidence="1" key="1">
    <citation type="submission" date="2022-09" db="EMBL/GenBank/DDBJ databases">
        <title>Comparative genomics and taxonomic characterization of three novel marine species of genus Reichenbachiella exhibiting antioxidant and polysaccharide degradation activities.</title>
        <authorList>
            <person name="Muhammad N."/>
            <person name="Lee Y.-J."/>
            <person name="Ko J."/>
            <person name="Kim S.-G."/>
        </authorList>
    </citation>
    <scope>NUCLEOTIDE SEQUENCE</scope>
    <source>
        <strain evidence="1">BKB1-1</strain>
    </source>
</reference>
<dbReference type="SUPFAM" id="SSF55961">
    <property type="entry name" value="Bet v1-like"/>
    <property type="match status" value="1"/>
</dbReference>
<gene>
    <name evidence="1" type="ORF">N6H18_03735</name>
</gene>
<proteinExistence type="predicted"/>
<sequence>MKSIETNILIKAPIEVLWKAFMLFSAYPDWNTVMTVSGEAELGNRLHVNVSLNGKASSFKPKVSLIEDERKFEWKGSWGHGRLFSGTHYFHFYPEGEGQTRFIHGERFSGIFSRAILKKIGKSTEEGFVAFNRALKEYAEDLVI</sequence>
<dbReference type="InterPro" id="IPR023393">
    <property type="entry name" value="START-like_dom_sf"/>
</dbReference>
<evidence type="ECO:0000313" key="2">
    <source>
        <dbReference type="Proteomes" id="UP001065174"/>
    </source>
</evidence>
<dbReference type="Gene3D" id="3.30.530.20">
    <property type="match status" value="1"/>
</dbReference>
<dbReference type="PANTHER" id="PTHR36166:SF1">
    <property type="entry name" value="SRPBCC DOMAIN-CONTAINING PROTEIN"/>
    <property type="match status" value="1"/>
</dbReference>
<name>A0ABY6CRD1_9BACT</name>
<organism evidence="1 2">
    <name type="scientific">Reichenbachiella agarivorans</name>
    <dbReference type="NCBI Taxonomy" id="2979464"/>
    <lineage>
        <taxon>Bacteria</taxon>
        <taxon>Pseudomonadati</taxon>
        <taxon>Bacteroidota</taxon>
        <taxon>Cytophagia</taxon>
        <taxon>Cytophagales</taxon>
        <taxon>Reichenbachiellaceae</taxon>
        <taxon>Reichenbachiella</taxon>
    </lineage>
</organism>
<evidence type="ECO:0000313" key="1">
    <source>
        <dbReference type="EMBL" id="UXP33067.1"/>
    </source>
</evidence>
<dbReference type="PANTHER" id="PTHR36166">
    <property type="entry name" value="CHROMOSOME 9, WHOLE GENOME SHOTGUN SEQUENCE"/>
    <property type="match status" value="1"/>
</dbReference>
<dbReference type="RefSeq" id="WP_262310496.1">
    <property type="nucleotide sequence ID" value="NZ_CP106679.1"/>
</dbReference>